<dbReference type="Proteomes" id="UP001597233">
    <property type="component" value="Unassembled WGS sequence"/>
</dbReference>
<gene>
    <name evidence="2" type="ORF">ACFSC9_07310</name>
</gene>
<reference evidence="3" key="1">
    <citation type="journal article" date="2019" name="Int. J. Syst. Evol. Microbiol.">
        <title>The Global Catalogue of Microorganisms (GCM) 10K type strain sequencing project: providing services to taxonomists for standard genome sequencing and annotation.</title>
        <authorList>
            <consortium name="The Broad Institute Genomics Platform"/>
            <consortium name="The Broad Institute Genome Sequencing Center for Infectious Disease"/>
            <person name="Wu L."/>
            <person name="Ma J."/>
        </authorList>
    </citation>
    <scope>NUCLEOTIDE SEQUENCE [LARGE SCALE GENOMIC DNA]</scope>
    <source>
        <strain evidence="3">CCUG 54950</strain>
    </source>
</reference>
<comment type="caution">
    <text evidence="2">The sequence shown here is derived from an EMBL/GenBank/DDBJ whole genome shotgun (WGS) entry which is preliminary data.</text>
</comment>
<protein>
    <submittedName>
        <fullName evidence="2">KTSC domain-containing protein</fullName>
    </submittedName>
</protein>
<evidence type="ECO:0000313" key="2">
    <source>
        <dbReference type="EMBL" id="MFD1885334.1"/>
    </source>
</evidence>
<evidence type="ECO:0000259" key="1">
    <source>
        <dbReference type="Pfam" id="PF13619"/>
    </source>
</evidence>
<feature type="domain" description="KTSC" evidence="1">
    <location>
        <begin position="7"/>
        <end position="62"/>
    </location>
</feature>
<proteinExistence type="predicted"/>
<dbReference type="RefSeq" id="WP_347325617.1">
    <property type="nucleotide sequence ID" value="NZ_JBCGUH010000007.1"/>
</dbReference>
<keyword evidence="3" id="KW-1185">Reference proteome</keyword>
<name>A0ABW4RI10_9BACL</name>
<dbReference type="EMBL" id="JBHUEH010000011">
    <property type="protein sequence ID" value="MFD1885334.1"/>
    <property type="molecule type" value="Genomic_DNA"/>
</dbReference>
<sequence length="70" mass="7714">MNWKSVSSSNLSEVGYDATTSTLYVRFHNSGAYAYSNVPESIYNGLMAAASHGSYFDTNVKKAGFSYRKI</sequence>
<evidence type="ECO:0000313" key="3">
    <source>
        <dbReference type="Proteomes" id="UP001597233"/>
    </source>
</evidence>
<dbReference type="InterPro" id="IPR025309">
    <property type="entry name" value="KTSC_dom"/>
</dbReference>
<organism evidence="2 3">
    <name type="scientific">Paenibacillus wenxiniae</name>
    <dbReference type="NCBI Taxonomy" id="1636843"/>
    <lineage>
        <taxon>Bacteria</taxon>
        <taxon>Bacillati</taxon>
        <taxon>Bacillota</taxon>
        <taxon>Bacilli</taxon>
        <taxon>Bacillales</taxon>
        <taxon>Paenibacillaceae</taxon>
        <taxon>Paenibacillus</taxon>
    </lineage>
</organism>
<dbReference type="Pfam" id="PF13619">
    <property type="entry name" value="KTSC"/>
    <property type="match status" value="1"/>
</dbReference>
<accession>A0ABW4RI10</accession>